<proteinExistence type="predicted"/>
<dbReference type="InterPro" id="IPR003439">
    <property type="entry name" value="ABC_transporter-like_ATP-bd"/>
</dbReference>
<keyword evidence="4 10" id="KW-0067">ATP-binding</keyword>
<feature type="transmembrane region" description="Helical" evidence="7">
    <location>
        <begin position="242"/>
        <end position="261"/>
    </location>
</feature>
<dbReference type="Gene3D" id="1.20.1560.10">
    <property type="entry name" value="ABC transporter type 1, transmembrane domain"/>
    <property type="match status" value="1"/>
</dbReference>
<dbReference type="InterPro" id="IPR011527">
    <property type="entry name" value="ABC1_TM_dom"/>
</dbReference>
<keyword evidence="3" id="KW-0547">Nucleotide-binding</keyword>
<evidence type="ECO:0000256" key="5">
    <source>
        <dbReference type="ARBA" id="ARBA00022989"/>
    </source>
</evidence>
<keyword evidence="5 7" id="KW-1133">Transmembrane helix</keyword>
<evidence type="ECO:0000259" key="9">
    <source>
        <dbReference type="PROSITE" id="PS50929"/>
    </source>
</evidence>
<evidence type="ECO:0000313" key="10">
    <source>
        <dbReference type="EMBL" id="QBO36253.1"/>
    </source>
</evidence>
<name>A0A4P6YU78_9LACO</name>
<dbReference type="SMART" id="SM00382">
    <property type="entry name" value="AAA"/>
    <property type="match status" value="1"/>
</dbReference>
<dbReference type="RefSeq" id="WP_133363331.1">
    <property type="nucleotide sequence ID" value="NZ_CP037940.1"/>
</dbReference>
<dbReference type="PANTHER" id="PTHR43394">
    <property type="entry name" value="ATP-DEPENDENT PERMEASE MDL1, MITOCHONDRIAL"/>
    <property type="match status" value="1"/>
</dbReference>
<evidence type="ECO:0000259" key="8">
    <source>
        <dbReference type="PROSITE" id="PS50893"/>
    </source>
</evidence>
<dbReference type="Gene3D" id="3.40.50.300">
    <property type="entry name" value="P-loop containing nucleotide triphosphate hydrolases"/>
    <property type="match status" value="1"/>
</dbReference>
<dbReference type="AlphaFoldDB" id="A0A4P6YU78"/>
<organism evidence="10 11">
    <name type="scientific">Periweissella cryptocerci</name>
    <dbReference type="NCBI Taxonomy" id="2506420"/>
    <lineage>
        <taxon>Bacteria</taxon>
        <taxon>Bacillati</taxon>
        <taxon>Bacillota</taxon>
        <taxon>Bacilli</taxon>
        <taxon>Lactobacillales</taxon>
        <taxon>Lactobacillaceae</taxon>
        <taxon>Periweissella</taxon>
    </lineage>
</organism>
<dbReference type="InterPro" id="IPR036640">
    <property type="entry name" value="ABC1_TM_sf"/>
</dbReference>
<comment type="subcellular location">
    <subcellularLocation>
        <location evidence="1">Cell membrane</location>
        <topology evidence="1">Multi-pass membrane protein</topology>
    </subcellularLocation>
</comment>
<dbReference type="PANTHER" id="PTHR43394:SF1">
    <property type="entry name" value="ATP-BINDING CASSETTE SUB-FAMILY B MEMBER 10, MITOCHONDRIAL"/>
    <property type="match status" value="1"/>
</dbReference>
<feature type="domain" description="ABC transmembrane type-1" evidence="9">
    <location>
        <begin position="15"/>
        <end position="296"/>
    </location>
</feature>
<dbReference type="Pfam" id="PF00664">
    <property type="entry name" value="ABC_membrane"/>
    <property type="match status" value="1"/>
</dbReference>
<evidence type="ECO:0000256" key="6">
    <source>
        <dbReference type="ARBA" id="ARBA00023136"/>
    </source>
</evidence>
<feature type="domain" description="ABC transporter" evidence="8">
    <location>
        <begin position="328"/>
        <end position="535"/>
    </location>
</feature>
<keyword evidence="2 7" id="KW-0812">Transmembrane</keyword>
<dbReference type="InterPro" id="IPR039421">
    <property type="entry name" value="Type_1_exporter"/>
</dbReference>
<sequence length="535" mass="59157">MSVGNFILKNKTKSLLLLLVIVIVQLLTVFSAVLNAQMINELIKFNMRQFEIKTSLLLLSWLLVALFTYFKLIYTEKVLQHINTQIRAKITQSIIADQREHYNKRTVGAYVSWMNNDIEAIKDQGMSMFFVVVEGIVGTILSLITLIKYNWVLAITALIFTGIIIVVPRIFNKILAKVTAKLTVENEKFVDSAEDILAGFNMLYTFRALNLITLKIVAASNKLNVANVNRIKVQSKIATTGFLLNVVAQVSLMGITGILALHHVVPIGTIAAVGGLSATIFNSLGNMSSYLGMISGVKPIFDKFANYQNQQQNEVSSDVIASNATPLISVQNLGYKFDGNEIIADLNLAIKEGQKYLVVGESGSGKSTLVKILAGYYGNYTGKLQFAGNDYHDLTQKYLLDKIMYIDQTPQFIHGTVAENLSLVNEFSNEELAAVILSVGLVADTTEAADFLTRELGNKGNQFSGGQLQRIALARALLRKPEILILDEGTSAIDKENAIMVENLLLNDDQLTLLMISHTMHAENSQYFDEIIELN</sequence>
<dbReference type="Proteomes" id="UP000292886">
    <property type="component" value="Chromosome"/>
</dbReference>
<dbReference type="SUPFAM" id="SSF52540">
    <property type="entry name" value="P-loop containing nucleoside triphosphate hydrolases"/>
    <property type="match status" value="1"/>
</dbReference>
<reference evidence="11" key="1">
    <citation type="submission" date="2019-03" db="EMBL/GenBank/DDBJ databases">
        <title>Weissella sp. 26KH-42 Genome sequencing.</title>
        <authorList>
            <person name="Heo J."/>
            <person name="Kim S.-J."/>
            <person name="Kim J.-S."/>
            <person name="Hong S.-B."/>
            <person name="Kwon S.-W."/>
        </authorList>
    </citation>
    <scope>NUCLEOTIDE SEQUENCE [LARGE SCALE GENOMIC DNA]</scope>
    <source>
        <strain evidence="11">26KH-42</strain>
    </source>
</reference>
<dbReference type="SUPFAM" id="SSF90123">
    <property type="entry name" value="ABC transporter transmembrane region"/>
    <property type="match status" value="1"/>
</dbReference>
<dbReference type="GO" id="GO:0005886">
    <property type="term" value="C:plasma membrane"/>
    <property type="evidence" value="ECO:0007669"/>
    <property type="project" value="UniProtKB-SubCell"/>
</dbReference>
<accession>A0A4P6YU78</accession>
<dbReference type="CDD" id="cd03228">
    <property type="entry name" value="ABCC_MRP_Like"/>
    <property type="match status" value="1"/>
</dbReference>
<evidence type="ECO:0000256" key="7">
    <source>
        <dbReference type="SAM" id="Phobius"/>
    </source>
</evidence>
<feature type="transmembrane region" description="Helical" evidence="7">
    <location>
        <begin position="128"/>
        <end position="147"/>
    </location>
</feature>
<feature type="transmembrane region" description="Helical" evidence="7">
    <location>
        <begin position="153"/>
        <end position="171"/>
    </location>
</feature>
<protein>
    <submittedName>
        <fullName evidence="10">ABC transporter ATP-binding protein</fullName>
    </submittedName>
</protein>
<evidence type="ECO:0000313" key="11">
    <source>
        <dbReference type="Proteomes" id="UP000292886"/>
    </source>
</evidence>
<dbReference type="InterPro" id="IPR027417">
    <property type="entry name" value="P-loop_NTPase"/>
</dbReference>
<dbReference type="GO" id="GO:0005524">
    <property type="term" value="F:ATP binding"/>
    <property type="evidence" value="ECO:0007669"/>
    <property type="project" value="UniProtKB-KW"/>
</dbReference>
<dbReference type="PROSITE" id="PS00211">
    <property type="entry name" value="ABC_TRANSPORTER_1"/>
    <property type="match status" value="1"/>
</dbReference>
<evidence type="ECO:0000256" key="2">
    <source>
        <dbReference type="ARBA" id="ARBA00022692"/>
    </source>
</evidence>
<evidence type="ECO:0000256" key="4">
    <source>
        <dbReference type="ARBA" id="ARBA00022840"/>
    </source>
</evidence>
<dbReference type="GO" id="GO:0015421">
    <property type="term" value="F:ABC-type oligopeptide transporter activity"/>
    <property type="evidence" value="ECO:0007669"/>
    <property type="project" value="TreeGrafter"/>
</dbReference>
<gene>
    <name evidence="10" type="ORF">EQG49_07155</name>
</gene>
<dbReference type="InterPro" id="IPR003593">
    <property type="entry name" value="AAA+_ATPase"/>
</dbReference>
<feature type="transmembrane region" description="Helical" evidence="7">
    <location>
        <begin position="267"/>
        <end position="285"/>
    </location>
</feature>
<dbReference type="EMBL" id="CP037940">
    <property type="protein sequence ID" value="QBO36253.1"/>
    <property type="molecule type" value="Genomic_DNA"/>
</dbReference>
<dbReference type="InterPro" id="IPR017871">
    <property type="entry name" value="ABC_transporter-like_CS"/>
</dbReference>
<feature type="transmembrane region" description="Helical" evidence="7">
    <location>
        <begin position="55"/>
        <end position="74"/>
    </location>
</feature>
<dbReference type="GO" id="GO:0016887">
    <property type="term" value="F:ATP hydrolysis activity"/>
    <property type="evidence" value="ECO:0007669"/>
    <property type="project" value="InterPro"/>
</dbReference>
<dbReference type="KEGG" id="wei:EQG49_07155"/>
<keyword evidence="6 7" id="KW-0472">Membrane</keyword>
<dbReference type="PROSITE" id="PS50893">
    <property type="entry name" value="ABC_TRANSPORTER_2"/>
    <property type="match status" value="1"/>
</dbReference>
<dbReference type="Pfam" id="PF00005">
    <property type="entry name" value="ABC_tran"/>
    <property type="match status" value="1"/>
</dbReference>
<evidence type="ECO:0000256" key="1">
    <source>
        <dbReference type="ARBA" id="ARBA00004651"/>
    </source>
</evidence>
<evidence type="ECO:0000256" key="3">
    <source>
        <dbReference type="ARBA" id="ARBA00022741"/>
    </source>
</evidence>
<dbReference type="OrthoDB" id="95687at2"/>
<keyword evidence="11" id="KW-1185">Reference proteome</keyword>
<dbReference type="PROSITE" id="PS50929">
    <property type="entry name" value="ABC_TM1F"/>
    <property type="match status" value="1"/>
</dbReference>